<evidence type="ECO:0000256" key="6">
    <source>
        <dbReference type="SAM" id="Coils"/>
    </source>
</evidence>
<feature type="compositionally biased region" description="Polar residues" evidence="7">
    <location>
        <begin position="11"/>
        <end position="21"/>
    </location>
</feature>
<dbReference type="PANTHER" id="PTHR10582">
    <property type="entry name" value="TRANSIENT RECEPTOR POTENTIAL ION CHANNEL PROTEIN"/>
    <property type="match status" value="1"/>
</dbReference>
<name>A0A168KVM8_MUCCL</name>
<dbReference type="EMBL" id="AMYB01000004">
    <property type="protein sequence ID" value="OAD02821.1"/>
    <property type="molecule type" value="Genomic_DNA"/>
</dbReference>
<sequence>MPAEDARSATYDPSSNSSTEADTAAVETPFLLEISADKKRIAHVVEISKPNRGKQYSLRIQSITHLRTGPAISKDILEKDITEYMQFVDEFTYSFLSLSSNGDRVALSFCQFDSDGELTSKRPTCSIFCVGGSGFELKKQIKSQGKAIFTLEDSQLAIISKDILNLYNCKDDYKYASSLDIKHLFPRDEQMQEETHPGAFQLFWNGSFNGPLRPDYRLTNMPFLLQAILHLTRFVGCNFLVPCFQMFAGDSDLIYEGVCVWSLADGAKSIPFKTDPSEEVMAISADKTLVATFGKESPYLDVYHIKSGLLVSRLKSDKNIRARKQFPLGSWLSRTLHFAQFSKDNEYVFLISIHGGINKKNPKRALFMVEMWSRNTEKYQLCFGKHAVELWRLRKSGDQETKDLMYIRAFKPPRNHQGEAFKESWVLQSYEEDGFAIQGLDRLSSIGIRFTKTRYRIIVSIKYNGSIIQKGRLPLNNATTHQEEIYLPLDKLQRGSTQQEFLAFVGTDFHYVESACRALHFFHRKRDKIKSHEVLELVQQTKRLVRLCITEMKKEKSRYFTTISGSNTLAMLASFQDGRDIIFEILQTDDLPINVISYVRILATAEKMGEFVDRNENALTILIEKFDYELFDLLFNRILLSSPKAGVGAFCAITETLIFLQGRGETTALVAPPVCFWLMITASSNLDEVSAITTIILWMHGILRLRPFASIGVTLETMIQLMKSVYKTLVIMLVVIFAFTHAFMVLLLHKDDSYFQEQYSGSINLTDSESTVSYSDASASNSFTNLFKAFSTLWLFIYGVWDPITDGDAGDDFMIIVFAMLFSFVTVLLFFNLVIALMSSKAEEVKALGKSIWLSHFAEVIAEIEQFWCTRSERVNRNNSPSVVYYVAKYTDVRQHAETLEQECDDLINELRNKLKKRQAAGRSTQR</sequence>
<evidence type="ECO:0000256" key="2">
    <source>
        <dbReference type="ARBA" id="ARBA00022692"/>
    </source>
</evidence>
<accession>A0A168KVM8</accession>
<keyword evidence="3" id="KW-0677">Repeat</keyword>
<dbReference type="InterPro" id="IPR005821">
    <property type="entry name" value="Ion_trans_dom"/>
</dbReference>
<evidence type="ECO:0000256" key="4">
    <source>
        <dbReference type="ARBA" id="ARBA00022989"/>
    </source>
</evidence>
<feature type="transmembrane region" description="Helical" evidence="8">
    <location>
        <begin position="813"/>
        <end position="838"/>
    </location>
</feature>
<keyword evidence="5 8" id="KW-0472">Membrane</keyword>
<keyword evidence="4 8" id="KW-1133">Transmembrane helix</keyword>
<evidence type="ECO:0000313" key="10">
    <source>
        <dbReference type="EMBL" id="OAD02821.1"/>
    </source>
</evidence>
<evidence type="ECO:0000256" key="7">
    <source>
        <dbReference type="SAM" id="MobiDB-lite"/>
    </source>
</evidence>
<comment type="caution">
    <text evidence="10">The sequence shown here is derived from an EMBL/GenBank/DDBJ whole genome shotgun (WGS) entry which is preliminary data.</text>
</comment>
<dbReference type="STRING" id="747725.A0A168KVM8"/>
<dbReference type="AlphaFoldDB" id="A0A168KVM8"/>
<evidence type="ECO:0000256" key="8">
    <source>
        <dbReference type="SAM" id="Phobius"/>
    </source>
</evidence>
<feature type="transmembrane region" description="Helical" evidence="8">
    <location>
        <begin position="783"/>
        <end position="801"/>
    </location>
</feature>
<evidence type="ECO:0000313" key="11">
    <source>
        <dbReference type="Proteomes" id="UP000077051"/>
    </source>
</evidence>
<evidence type="ECO:0000256" key="1">
    <source>
        <dbReference type="ARBA" id="ARBA00004141"/>
    </source>
</evidence>
<feature type="transmembrane region" description="Helical" evidence="8">
    <location>
        <begin position="729"/>
        <end position="748"/>
    </location>
</feature>
<dbReference type="GO" id="GO:0005216">
    <property type="term" value="F:monoatomic ion channel activity"/>
    <property type="evidence" value="ECO:0007669"/>
    <property type="project" value="InterPro"/>
</dbReference>
<feature type="domain" description="Ion transport" evidence="9">
    <location>
        <begin position="689"/>
        <end position="846"/>
    </location>
</feature>
<proteinExistence type="predicted"/>
<dbReference type="GO" id="GO:0098703">
    <property type="term" value="P:calcium ion import across plasma membrane"/>
    <property type="evidence" value="ECO:0007669"/>
    <property type="project" value="TreeGrafter"/>
</dbReference>
<dbReference type="VEuPathDB" id="FungiDB:MUCCIDRAFT_109667"/>
<protein>
    <recommendedName>
        <fullName evidence="9">Ion transport domain-containing protein</fullName>
    </recommendedName>
</protein>
<keyword evidence="2 8" id="KW-0812">Transmembrane</keyword>
<reference evidence="10 11" key="1">
    <citation type="submission" date="2015-06" db="EMBL/GenBank/DDBJ databases">
        <title>Expansion of signal transduction pathways in fungi by whole-genome duplication.</title>
        <authorList>
            <consortium name="DOE Joint Genome Institute"/>
            <person name="Corrochano L.M."/>
            <person name="Kuo A."/>
            <person name="Marcet-Houben M."/>
            <person name="Polaino S."/>
            <person name="Salamov A."/>
            <person name="Villalobos J.M."/>
            <person name="Alvarez M.I."/>
            <person name="Avalos J."/>
            <person name="Benito E.P."/>
            <person name="Benoit I."/>
            <person name="Burger G."/>
            <person name="Camino L.P."/>
            <person name="Canovas D."/>
            <person name="Cerda-Olmedo E."/>
            <person name="Cheng J.-F."/>
            <person name="Dominguez A."/>
            <person name="Elias M."/>
            <person name="Eslava A.P."/>
            <person name="Glaser F."/>
            <person name="Grimwood J."/>
            <person name="Gutierrez G."/>
            <person name="Heitman J."/>
            <person name="Henrissat B."/>
            <person name="Iturriaga E.A."/>
            <person name="Lang B.F."/>
            <person name="Lavin J.L."/>
            <person name="Lee S."/>
            <person name="Li W."/>
            <person name="Lindquist E."/>
            <person name="Lopez-Garcia S."/>
            <person name="Luque E.M."/>
            <person name="Marcos A.T."/>
            <person name="Martin J."/>
            <person name="Mccluskey K."/>
            <person name="Medina H.R."/>
            <person name="Miralles-Duran A."/>
            <person name="Miyazaki A."/>
            <person name="Munoz-Torres E."/>
            <person name="Oguiza J.A."/>
            <person name="Ohm R."/>
            <person name="Olmedo M."/>
            <person name="Orejas M."/>
            <person name="Ortiz-Castellanos L."/>
            <person name="Pisabarro A.G."/>
            <person name="Rodriguez-Romero J."/>
            <person name="Ruiz-Herrera J."/>
            <person name="Ruiz-Vazquez R."/>
            <person name="Sanz C."/>
            <person name="Schackwitz W."/>
            <person name="Schmutz J."/>
            <person name="Shahriari M."/>
            <person name="Shelest E."/>
            <person name="Silva-Franco F."/>
            <person name="Soanes D."/>
            <person name="Syed K."/>
            <person name="Tagua V.G."/>
            <person name="Talbot N.J."/>
            <person name="Thon M."/>
            <person name="De Vries R.P."/>
            <person name="Wiebenga A."/>
            <person name="Yadav J.S."/>
            <person name="Braun E.L."/>
            <person name="Baker S."/>
            <person name="Garre V."/>
            <person name="Horwitz B."/>
            <person name="Torres-Martinez S."/>
            <person name="Idnurm A."/>
            <person name="Herrera-Estrella A."/>
            <person name="Gabaldon T."/>
            <person name="Grigoriev I.V."/>
        </authorList>
    </citation>
    <scope>NUCLEOTIDE SEQUENCE [LARGE SCALE GENOMIC DNA]</scope>
    <source>
        <strain evidence="10 11">CBS 277.49</strain>
    </source>
</reference>
<evidence type="ECO:0000259" key="9">
    <source>
        <dbReference type="Pfam" id="PF00520"/>
    </source>
</evidence>
<organism evidence="10 11">
    <name type="scientific">Mucor lusitanicus CBS 277.49</name>
    <dbReference type="NCBI Taxonomy" id="747725"/>
    <lineage>
        <taxon>Eukaryota</taxon>
        <taxon>Fungi</taxon>
        <taxon>Fungi incertae sedis</taxon>
        <taxon>Mucoromycota</taxon>
        <taxon>Mucoromycotina</taxon>
        <taxon>Mucoromycetes</taxon>
        <taxon>Mucorales</taxon>
        <taxon>Mucorineae</taxon>
        <taxon>Mucoraceae</taxon>
        <taxon>Mucor</taxon>
    </lineage>
</organism>
<evidence type="ECO:0000256" key="3">
    <source>
        <dbReference type="ARBA" id="ARBA00022737"/>
    </source>
</evidence>
<dbReference type="Pfam" id="PF00520">
    <property type="entry name" value="Ion_trans"/>
    <property type="match status" value="1"/>
</dbReference>
<evidence type="ECO:0000256" key="5">
    <source>
        <dbReference type="ARBA" id="ARBA00023136"/>
    </source>
</evidence>
<feature type="coiled-coil region" evidence="6">
    <location>
        <begin position="890"/>
        <end position="917"/>
    </location>
</feature>
<keyword evidence="11" id="KW-1185">Reference proteome</keyword>
<dbReference type="Proteomes" id="UP000077051">
    <property type="component" value="Unassembled WGS sequence"/>
</dbReference>
<gene>
    <name evidence="10" type="ORF">MUCCIDRAFT_109667</name>
</gene>
<feature type="region of interest" description="Disordered" evidence="7">
    <location>
        <begin position="1"/>
        <end position="23"/>
    </location>
</feature>
<dbReference type="InterPro" id="IPR024862">
    <property type="entry name" value="TRPV"/>
</dbReference>
<dbReference type="OrthoDB" id="2286055at2759"/>
<dbReference type="PANTHER" id="PTHR10582:SF2">
    <property type="entry name" value="INACTIVE"/>
    <property type="match status" value="1"/>
</dbReference>
<dbReference type="GO" id="GO:0005886">
    <property type="term" value="C:plasma membrane"/>
    <property type="evidence" value="ECO:0007669"/>
    <property type="project" value="TreeGrafter"/>
</dbReference>
<keyword evidence="6" id="KW-0175">Coiled coil</keyword>
<comment type="subcellular location">
    <subcellularLocation>
        <location evidence="1">Membrane</location>
        <topology evidence="1">Multi-pass membrane protein</topology>
    </subcellularLocation>
</comment>